<dbReference type="InterPro" id="IPR013785">
    <property type="entry name" value="Aldolase_TIM"/>
</dbReference>
<comment type="caution">
    <text evidence="6">The sequence shown here is derived from an EMBL/GenBank/DDBJ whole genome shotgun (WGS) entry which is preliminary data.</text>
</comment>
<keyword evidence="4" id="KW-0411">Iron-sulfur</keyword>
<evidence type="ECO:0000313" key="6">
    <source>
        <dbReference type="EMBL" id="MEQ2370951.1"/>
    </source>
</evidence>
<name>A0ABV1BEJ4_9FIRM</name>
<keyword evidence="1" id="KW-0949">S-adenosyl-L-methionine</keyword>
<dbReference type="PANTHER" id="PTHR43524:SF1">
    <property type="entry name" value="RADICAL SAM SUPERFAMILY PROTEIN"/>
    <property type="match status" value="1"/>
</dbReference>
<dbReference type="CDD" id="cd01335">
    <property type="entry name" value="Radical_SAM"/>
    <property type="match status" value="1"/>
</dbReference>
<keyword evidence="7" id="KW-1185">Reference proteome</keyword>
<evidence type="ECO:0000259" key="5">
    <source>
        <dbReference type="Pfam" id="PF04055"/>
    </source>
</evidence>
<keyword evidence="3" id="KW-0408">Iron</keyword>
<dbReference type="InterPro" id="IPR007197">
    <property type="entry name" value="rSAM"/>
</dbReference>
<sequence length="191" mass="21868">MYIYTGGEPLVRKKDLIRLCEKHSDCVFLCFTNATLIDEEFADEMLRVGNFVPAISLEGFEEATDGRRGDGVYPKVTNAMSLLREKKLIYDISCCYTSANYESITSEEFYDSMIDLGAYFVWYFHYMPVGNDAAPELLPTPEQRTGVYKKIRRFQYPRKNLTGSSALHDDDSLPPEPASLTGFPQIYIYRT</sequence>
<evidence type="ECO:0000313" key="7">
    <source>
        <dbReference type="Proteomes" id="UP001473063"/>
    </source>
</evidence>
<evidence type="ECO:0000256" key="3">
    <source>
        <dbReference type="ARBA" id="ARBA00023004"/>
    </source>
</evidence>
<dbReference type="EMBL" id="JBBMEJ010000008">
    <property type="protein sequence ID" value="MEQ2370951.1"/>
    <property type="molecule type" value="Genomic_DNA"/>
</dbReference>
<evidence type="ECO:0000256" key="4">
    <source>
        <dbReference type="ARBA" id="ARBA00023014"/>
    </source>
</evidence>
<gene>
    <name evidence="6" type="ORF">WMO28_08330</name>
</gene>
<evidence type="ECO:0000256" key="1">
    <source>
        <dbReference type="ARBA" id="ARBA00022691"/>
    </source>
</evidence>
<dbReference type="SUPFAM" id="SSF102114">
    <property type="entry name" value="Radical SAM enzymes"/>
    <property type="match status" value="1"/>
</dbReference>
<protein>
    <submittedName>
        <fullName evidence="6">Radical SAM protein</fullName>
    </submittedName>
</protein>
<accession>A0ABV1BEJ4</accession>
<dbReference type="PANTHER" id="PTHR43524">
    <property type="entry name" value="RADICAL SAM SUPERFAMILY PROTEIN"/>
    <property type="match status" value="1"/>
</dbReference>
<feature type="domain" description="Radical SAM core" evidence="5">
    <location>
        <begin position="3"/>
        <end position="99"/>
    </location>
</feature>
<evidence type="ECO:0000256" key="2">
    <source>
        <dbReference type="ARBA" id="ARBA00022723"/>
    </source>
</evidence>
<dbReference type="InterPro" id="IPR058240">
    <property type="entry name" value="rSAM_sf"/>
</dbReference>
<proteinExistence type="predicted"/>
<reference evidence="6 7" key="1">
    <citation type="submission" date="2024-03" db="EMBL/GenBank/DDBJ databases">
        <title>Human intestinal bacterial collection.</title>
        <authorList>
            <person name="Pauvert C."/>
            <person name="Hitch T.C.A."/>
            <person name="Clavel T."/>
        </authorList>
    </citation>
    <scope>NUCLEOTIDE SEQUENCE [LARGE SCALE GENOMIC DNA]</scope>
    <source>
        <strain evidence="6 7">CLA-JM-H16</strain>
    </source>
</reference>
<dbReference type="Proteomes" id="UP001473063">
    <property type="component" value="Unassembled WGS sequence"/>
</dbReference>
<keyword evidence="2" id="KW-0479">Metal-binding</keyword>
<organism evidence="6 7">
    <name type="scientific">Blautia aquisgranensis</name>
    <dbReference type="NCBI Taxonomy" id="3133153"/>
    <lineage>
        <taxon>Bacteria</taxon>
        <taxon>Bacillati</taxon>
        <taxon>Bacillota</taxon>
        <taxon>Clostridia</taxon>
        <taxon>Lachnospirales</taxon>
        <taxon>Lachnospiraceae</taxon>
        <taxon>Blautia</taxon>
    </lineage>
</organism>
<dbReference type="RefSeq" id="WP_349056654.1">
    <property type="nucleotide sequence ID" value="NZ_JBBMEJ010000008.1"/>
</dbReference>
<dbReference type="Pfam" id="PF04055">
    <property type="entry name" value="Radical_SAM"/>
    <property type="match status" value="1"/>
</dbReference>
<dbReference type="Gene3D" id="3.20.20.70">
    <property type="entry name" value="Aldolase class I"/>
    <property type="match status" value="1"/>
</dbReference>